<feature type="domain" description="Histidine kinase/HSP90-like ATPase" evidence="2">
    <location>
        <begin position="479"/>
        <end position="583"/>
    </location>
</feature>
<protein>
    <submittedName>
        <fullName evidence="4">Sensor histidine kinase</fullName>
    </submittedName>
</protein>
<evidence type="ECO:0000259" key="2">
    <source>
        <dbReference type="Pfam" id="PF02518"/>
    </source>
</evidence>
<dbReference type="EMBL" id="PREZ01000002">
    <property type="protein sequence ID" value="PPA71712.1"/>
    <property type="molecule type" value="Genomic_DNA"/>
</dbReference>
<comment type="caution">
    <text evidence="4">The sequence shown here is derived from an EMBL/GenBank/DDBJ whole genome shotgun (WGS) entry which is preliminary data.</text>
</comment>
<keyword evidence="1" id="KW-0472">Membrane</keyword>
<accession>A0A2S5GF84</accession>
<keyword evidence="1" id="KW-0812">Transmembrane</keyword>
<dbReference type="InterPro" id="IPR050640">
    <property type="entry name" value="Bact_2-comp_sensor_kinase"/>
</dbReference>
<dbReference type="PANTHER" id="PTHR34220:SF7">
    <property type="entry name" value="SENSOR HISTIDINE KINASE YPDA"/>
    <property type="match status" value="1"/>
</dbReference>
<dbReference type="AlphaFoldDB" id="A0A2S5GF84"/>
<dbReference type="Proteomes" id="UP000239047">
    <property type="component" value="Unassembled WGS sequence"/>
</dbReference>
<dbReference type="GO" id="GO:0016020">
    <property type="term" value="C:membrane"/>
    <property type="evidence" value="ECO:0007669"/>
    <property type="project" value="InterPro"/>
</dbReference>
<dbReference type="InterPro" id="IPR003594">
    <property type="entry name" value="HATPase_dom"/>
</dbReference>
<dbReference type="SUPFAM" id="SSF55874">
    <property type="entry name" value="ATPase domain of HSP90 chaperone/DNA topoisomerase II/histidine kinase"/>
    <property type="match status" value="1"/>
</dbReference>
<evidence type="ECO:0000313" key="5">
    <source>
        <dbReference type="Proteomes" id="UP000239047"/>
    </source>
</evidence>
<evidence type="ECO:0000256" key="1">
    <source>
        <dbReference type="SAM" id="Phobius"/>
    </source>
</evidence>
<dbReference type="Gene3D" id="6.10.340.10">
    <property type="match status" value="1"/>
</dbReference>
<dbReference type="RefSeq" id="WP_104057201.1">
    <property type="nucleotide sequence ID" value="NZ_PREZ01000002.1"/>
</dbReference>
<dbReference type="Pfam" id="PF06580">
    <property type="entry name" value="His_kinase"/>
    <property type="match status" value="1"/>
</dbReference>
<dbReference type="GO" id="GO:0000155">
    <property type="term" value="F:phosphorelay sensor kinase activity"/>
    <property type="evidence" value="ECO:0007669"/>
    <property type="project" value="InterPro"/>
</dbReference>
<name>A0A2S5GF84_9BACL</name>
<reference evidence="4 5" key="1">
    <citation type="submission" date="2018-02" db="EMBL/GenBank/DDBJ databases">
        <title>Jeotgalibacillus proteolyticum sp. nov. a protease producing bacterium isolated from ocean sediments of Laizhou Bay.</title>
        <authorList>
            <person name="Li Y."/>
        </authorList>
    </citation>
    <scope>NUCLEOTIDE SEQUENCE [LARGE SCALE GENOMIC DNA]</scope>
    <source>
        <strain evidence="4 5">22-7</strain>
    </source>
</reference>
<dbReference type="InterPro" id="IPR010559">
    <property type="entry name" value="Sig_transdc_His_kin_internal"/>
</dbReference>
<evidence type="ECO:0000259" key="3">
    <source>
        <dbReference type="Pfam" id="PF06580"/>
    </source>
</evidence>
<dbReference type="Pfam" id="PF02518">
    <property type="entry name" value="HATPase_c"/>
    <property type="match status" value="1"/>
</dbReference>
<keyword evidence="1" id="KW-1133">Transmembrane helix</keyword>
<organism evidence="4 5">
    <name type="scientific">Jeotgalibacillus proteolyticus</name>
    <dbReference type="NCBI Taxonomy" id="2082395"/>
    <lineage>
        <taxon>Bacteria</taxon>
        <taxon>Bacillati</taxon>
        <taxon>Bacillota</taxon>
        <taxon>Bacilli</taxon>
        <taxon>Bacillales</taxon>
        <taxon>Caryophanaceae</taxon>
        <taxon>Jeotgalibacillus</taxon>
    </lineage>
</organism>
<sequence>MFFSLRNRLFIIFTFLLTVPLIILSIIIPNWLTAVIKEQTQDLTVEMMDQYALYIDSITTQAEDIGKQVLLNQTTQQLIQMEKEELETQGEAFVMKSQIQAMLSSVMINNSHSMSISIYLNDGSNTWGEDADLQELEWYLDFTEKEKNFITAHSDPYQQSETMRLQKVNSYVVPLVDMNTLSASGLIKVNFPAALLEEALMNHSANKNSHTYLLTDQASNVLGGKIQTPQRLLEQSVSTIKKSSVEKGLLELEYGGENYFVFYQKLPVGDWILLNEVTESNLFSQSQELQKTLLILSTIIFLLTIIASFVLSSTIVQPIGKLAKAMGYIERGDFVGAKKFMPTIKSRNYEVDYLVNVVNHTIEQLKNKIETEYEANIRRKDAEYKALLLQINPHFMNNTLEIIGGLAAQGKNEEVMNVSVYLGRMLRYSLQTKNSVVRLSEEMAYIRSYTEILKLRYEDSLSIQIKEDPQTKNIFIVKFILQPLVENAVKYSFSHKESADILLNTKQADGWLVITIEDKGAGMSEEEVSQLLEFEENAVLQSNGYSIGLKNVLGRLKLYYGEDFFYEIKSEKRKGTKITLCMRELEEGLHDESYDN</sequence>
<dbReference type="PANTHER" id="PTHR34220">
    <property type="entry name" value="SENSOR HISTIDINE KINASE YPDA"/>
    <property type="match status" value="1"/>
</dbReference>
<keyword evidence="5" id="KW-1185">Reference proteome</keyword>
<proteinExistence type="predicted"/>
<feature type="domain" description="Signal transduction histidine kinase internal region" evidence="3">
    <location>
        <begin position="382"/>
        <end position="461"/>
    </location>
</feature>
<dbReference type="Gene3D" id="3.30.565.10">
    <property type="entry name" value="Histidine kinase-like ATPase, C-terminal domain"/>
    <property type="match status" value="1"/>
</dbReference>
<feature type="transmembrane region" description="Helical" evidence="1">
    <location>
        <begin position="9"/>
        <end position="32"/>
    </location>
</feature>
<keyword evidence="4" id="KW-0808">Transferase</keyword>
<keyword evidence="4" id="KW-0418">Kinase</keyword>
<evidence type="ECO:0000313" key="4">
    <source>
        <dbReference type="EMBL" id="PPA71712.1"/>
    </source>
</evidence>
<dbReference type="OrthoDB" id="9776552at2"/>
<gene>
    <name evidence="4" type="ORF">C4B60_06580</name>
</gene>
<feature type="transmembrane region" description="Helical" evidence="1">
    <location>
        <begin position="293"/>
        <end position="316"/>
    </location>
</feature>
<dbReference type="InterPro" id="IPR036890">
    <property type="entry name" value="HATPase_C_sf"/>
</dbReference>